<dbReference type="Gene3D" id="3.30.9.10">
    <property type="entry name" value="D-Amino Acid Oxidase, subunit A, domain 2"/>
    <property type="match status" value="1"/>
</dbReference>
<name>A0A175RCQ3_9HYPH</name>
<dbReference type="PATRIC" id="fig|401562.3.peg.5121"/>
<dbReference type="RefSeq" id="WP_058633987.1">
    <property type="nucleotide sequence ID" value="NZ_LDPZ01000009.1"/>
</dbReference>
<feature type="domain" description="FAD dependent oxidoreductase" evidence="3">
    <location>
        <begin position="19"/>
        <end position="414"/>
    </location>
</feature>
<dbReference type="GO" id="GO:0005737">
    <property type="term" value="C:cytoplasm"/>
    <property type="evidence" value="ECO:0007669"/>
    <property type="project" value="TreeGrafter"/>
</dbReference>
<evidence type="ECO:0000259" key="3">
    <source>
        <dbReference type="Pfam" id="PF01266"/>
    </source>
</evidence>
<dbReference type="InterPro" id="IPR036188">
    <property type="entry name" value="FAD/NAD-bd_sf"/>
</dbReference>
<dbReference type="STRING" id="401562.NS365_16800"/>
<dbReference type="GO" id="GO:0008718">
    <property type="term" value="F:D-amino-acid dehydrogenase activity"/>
    <property type="evidence" value="ECO:0007669"/>
    <property type="project" value="TreeGrafter"/>
</dbReference>
<dbReference type="PANTHER" id="PTHR13847:SF280">
    <property type="entry name" value="D-AMINO ACID DEHYDROGENASE"/>
    <property type="match status" value="1"/>
</dbReference>
<comment type="caution">
    <text evidence="4">The sequence shown here is derived from an EMBL/GenBank/DDBJ whole genome shotgun (WGS) entry which is preliminary data.</text>
</comment>
<gene>
    <name evidence="4" type="ORF">NS226_04555</name>
</gene>
<dbReference type="SUPFAM" id="SSF51905">
    <property type="entry name" value="FAD/NAD(P)-binding domain"/>
    <property type="match status" value="1"/>
</dbReference>
<protein>
    <submittedName>
        <fullName evidence="4">D-amino acid oxidase</fullName>
    </submittedName>
</protein>
<evidence type="ECO:0000256" key="2">
    <source>
        <dbReference type="ARBA" id="ARBA00023002"/>
    </source>
</evidence>
<comment type="similarity">
    <text evidence="1">Belongs to the DadA oxidoreductase family.</text>
</comment>
<proteinExistence type="inferred from homology"/>
<dbReference type="Gene3D" id="3.50.50.60">
    <property type="entry name" value="FAD/NAD(P)-binding domain"/>
    <property type="match status" value="2"/>
</dbReference>
<accession>A0A175RCQ3</accession>
<organism evidence="4 5">
    <name type="scientific">Aureimonas ureilytica</name>
    <dbReference type="NCBI Taxonomy" id="401562"/>
    <lineage>
        <taxon>Bacteria</taxon>
        <taxon>Pseudomonadati</taxon>
        <taxon>Pseudomonadota</taxon>
        <taxon>Alphaproteobacteria</taxon>
        <taxon>Hyphomicrobiales</taxon>
        <taxon>Aurantimonadaceae</taxon>
        <taxon>Aureimonas</taxon>
    </lineage>
</organism>
<keyword evidence="2" id="KW-0560">Oxidoreductase</keyword>
<dbReference type="PANTHER" id="PTHR13847">
    <property type="entry name" value="SARCOSINE DEHYDROGENASE-RELATED"/>
    <property type="match status" value="1"/>
</dbReference>
<dbReference type="Proteomes" id="UP000078272">
    <property type="component" value="Unassembled WGS sequence"/>
</dbReference>
<dbReference type="Pfam" id="PF01266">
    <property type="entry name" value="DAO"/>
    <property type="match status" value="1"/>
</dbReference>
<dbReference type="EMBL" id="LDPZ01000009">
    <property type="protein sequence ID" value="KTQ97425.1"/>
    <property type="molecule type" value="Genomic_DNA"/>
</dbReference>
<dbReference type="GO" id="GO:0055130">
    <property type="term" value="P:D-alanine catabolic process"/>
    <property type="evidence" value="ECO:0007669"/>
    <property type="project" value="TreeGrafter"/>
</dbReference>
<dbReference type="OrthoDB" id="9787190at2"/>
<reference evidence="4 5" key="1">
    <citation type="journal article" date="2016" name="Front. Microbiol.">
        <title>Genomic Resource of Rice Seed Associated Bacteria.</title>
        <authorList>
            <person name="Midha S."/>
            <person name="Bansal K."/>
            <person name="Sharma S."/>
            <person name="Kumar N."/>
            <person name="Patil P.P."/>
            <person name="Chaudhry V."/>
            <person name="Patil P.B."/>
        </authorList>
    </citation>
    <scope>NUCLEOTIDE SEQUENCE [LARGE SCALE GENOMIC DNA]</scope>
    <source>
        <strain evidence="4 5">NS226</strain>
    </source>
</reference>
<sequence>MPIDVQRVHNSAEFPARVDVVVIGAGIVGASTAYELARKGISVALLEKGIVAGEQSGRNWGWVRQQNRALHELPLAMYSLRRWGELGEEIGVDLGFRRTGSLYATKDPNEYARWEKWSADAKGLGFTNRMLSQAEVRERMKGSTNAWIGGIWTDTDGRAEPGMAAPAIAEGAKAKGAFLHQSCAVRGLDIANGQIKGVWTERGLIQADAVVLAGGAWSSRFLRRHGIDLPVANIEGTAVQTTPIPEVADAGCITGAGYALRRRLDGGYTIAVPGHGVVNLAPQGIRYAAKFREMMKAKIAKKIEYRLNGQFFNGPDAWGRWDFDKISPFEKTRVMDPAPQKQLVEEAIRAFVADFPSVQGVGVASAWAGLIDTSPDLVPVVSNSDAIRGLTIATGFSGHGFALGPGAGRLASEMVTNETPFIEIDAYRFNRFSDGSAVKRPEMM</sequence>
<evidence type="ECO:0000256" key="1">
    <source>
        <dbReference type="ARBA" id="ARBA00009410"/>
    </source>
</evidence>
<evidence type="ECO:0000313" key="5">
    <source>
        <dbReference type="Proteomes" id="UP000078272"/>
    </source>
</evidence>
<evidence type="ECO:0000313" key="4">
    <source>
        <dbReference type="EMBL" id="KTQ97425.1"/>
    </source>
</evidence>
<dbReference type="InterPro" id="IPR006076">
    <property type="entry name" value="FAD-dep_OxRdtase"/>
</dbReference>
<dbReference type="AlphaFoldDB" id="A0A175RCQ3"/>
<dbReference type="GO" id="GO:0005886">
    <property type="term" value="C:plasma membrane"/>
    <property type="evidence" value="ECO:0007669"/>
    <property type="project" value="TreeGrafter"/>
</dbReference>